<keyword evidence="4" id="KW-0472">Membrane</keyword>
<name>A0A3T0RYV3_9ACTN</name>
<dbReference type="Pfam" id="PF09685">
    <property type="entry name" value="MamF_MmsF"/>
    <property type="match status" value="1"/>
</dbReference>
<evidence type="ECO:0000256" key="3">
    <source>
        <dbReference type="ARBA" id="ARBA00022989"/>
    </source>
</evidence>
<dbReference type="Pfam" id="PF08044">
    <property type="entry name" value="DUF1707"/>
    <property type="match status" value="1"/>
</dbReference>
<dbReference type="InterPro" id="IPR019109">
    <property type="entry name" value="MamF_MmsF"/>
</dbReference>
<dbReference type="AlphaFoldDB" id="A0A3T0RYV3"/>
<reference evidence="6" key="1">
    <citation type="submission" date="2017-12" db="EMBL/GenBank/DDBJ databases">
        <title>Whole genome sequencing of Acidipropionibacterium jensenii strains JS279 and JS280.</title>
        <authorList>
            <person name="Deptula P."/>
            <person name="Laine P."/>
            <person name="Smolander O.-P."/>
            <person name="Paulin L."/>
            <person name="Auvinen P."/>
            <person name="Varmanen P."/>
        </authorList>
    </citation>
    <scope>NUCLEOTIDE SEQUENCE [LARGE SCALE GENOMIC DNA]</scope>
    <source>
        <strain evidence="6">JS280</strain>
    </source>
</reference>
<comment type="subcellular location">
    <subcellularLocation>
        <location evidence="1">Membrane</location>
        <topology evidence="1">Multi-pass membrane protein</topology>
    </subcellularLocation>
</comment>
<dbReference type="InterPro" id="IPR012551">
    <property type="entry name" value="DUF1707_SHOCT-like"/>
</dbReference>
<evidence type="ECO:0000256" key="1">
    <source>
        <dbReference type="ARBA" id="ARBA00004141"/>
    </source>
</evidence>
<protein>
    <submittedName>
        <fullName evidence="5">DUF1707 domain-containing protein</fullName>
    </submittedName>
</protein>
<dbReference type="EMBL" id="CP025570">
    <property type="protein sequence ID" value="AZZ39269.1"/>
    <property type="molecule type" value="Genomic_DNA"/>
</dbReference>
<proteinExistence type="predicted"/>
<dbReference type="Proteomes" id="UP000285875">
    <property type="component" value="Chromosome"/>
</dbReference>
<evidence type="ECO:0000313" key="5">
    <source>
        <dbReference type="EMBL" id="AZZ39269.1"/>
    </source>
</evidence>
<evidence type="ECO:0000256" key="2">
    <source>
        <dbReference type="ARBA" id="ARBA00022692"/>
    </source>
</evidence>
<gene>
    <name evidence="5" type="ORF">C0Z10_05355</name>
</gene>
<evidence type="ECO:0000256" key="4">
    <source>
        <dbReference type="ARBA" id="ARBA00023136"/>
    </source>
</evidence>
<keyword evidence="2" id="KW-0812">Transmembrane</keyword>
<evidence type="ECO:0000313" key="6">
    <source>
        <dbReference type="Proteomes" id="UP000285875"/>
    </source>
</evidence>
<keyword evidence="3" id="KW-1133">Transmembrane helix</keyword>
<accession>A0A3T0RYV3</accession>
<organism evidence="5 6">
    <name type="scientific">Acidipropionibacterium jensenii</name>
    <dbReference type="NCBI Taxonomy" id="1749"/>
    <lineage>
        <taxon>Bacteria</taxon>
        <taxon>Bacillati</taxon>
        <taxon>Actinomycetota</taxon>
        <taxon>Actinomycetes</taxon>
        <taxon>Propionibacteriales</taxon>
        <taxon>Propionibacteriaceae</taxon>
        <taxon>Acidipropionibacterium</taxon>
    </lineage>
</organism>
<sequence length="216" mass="23593">MDVMTSPFGDNPFQRSRADAQSLDWRVTDAQRDRVLDYLGQAYADGRITISEFEKRMEDALASRTRRELNQTLSGLATVPVTSSVHSAGLAQRRRTDATPVGSVTAGMVGLAPVAATGPLVPLIASAVTEKGTWAHRQIANQANAQIYMCIVLVLLGPVLHVTGVVVSLAWMAYLALTVIQAIKGFKGETWRNPITRVIPFQIIKEGEKPRKRIGR</sequence>
<dbReference type="KEGG" id="aji:C0Z10_05355"/>